<evidence type="ECO:0000256" key="2">
    <source>
        <dbReference type="SAM" id="Phobius"/>
    </source>
</evidence>
<accession>A0A5E4QP68</accession>
<dbReference type="PANTHER" id="PTHR12625:SF0">
    <property type="entry name" value="PROTEIN LILIPOD"/>
    <property type="match status" value="1"/>
</dbReference>
<dbReference type="GO" id="GO:0007165">
    <property type="term" value="P:signal transduction"/>
    <property type="evidence" value="ECO:0007669"/>
    <property type="project" value="TreeGrafter"/>
</dbReference>
<name>A0A5E4QP68_9NEOP</name>
<evidence type="ECO:0000313" key="4">
    <source>
        <dbReference type="Proteomes" id="UP000324832"/>
    </source>
</evidence>
<dbReference type="EMBL" id="FZQP02004333">
    <property type="protein sequence ID" value="VVC99794.1"/>
    <property type="molecule type" value="Genomic_DNA"/>
</dbReference>
<keyword evidence="2" id="KW-1133">Transmembrane helix</keyword>
<sequence length="275" mass="30546">MTTPRFLRDLSEGYYVYSLEEDTLRRRINNSITTGGGYISPEPMYPERGEVSAPVELSYSTTKETPVFQGKDVSLLRLRNGTLQAFLNESSIDATLSGVSTGDAVAPGHHDSHGTADHTGAADRDQRCATQYMVIHPGYSVAVEAVLGRRHSESVPHPVPARGLANQPQHAYEHPARAASHAPYASHQDHCAICLASRAFHGAAIACQDIRYYKFRSRIEWLGNFKLVLLYNAIFMATVSLCLINKFIARVRRELYNRLVENVNTVAHCVSFLKN</sequence>
<keyword evidence="2" id="KW-0812">Transmembrane</keyword>
<feature type="transmembrane region" description="Helical" evidence="2">
    <location>
        <begin position="228"/>
        <end position="248"/>
    </location>
</feature>
<keyword evidence="2" id="KW-0472">Membrane</keyword>
<evidence type="ECO:0000256" key="1">
    <source>
        <dbReference type="SAM" id="MobiDB-lite"/>
    </source>
</evidence>
<dbReference type="InterPro" id="IPR008075">
    <property type="entry name" value="LIMR"/>
</dbReference>
<dbReference type="GO" id="GO:0004888">
    <property type="term" value="F:transmembrane signaling receptor activity"/>
    <property type="evidence" value="ECO:0007669"/>
    <property type="project" value="TreeGrafter"/>
</dbReference>
<feature type="region of interest" description="Disordered" evidence="1">
    <location>
        <begin position="103"/>
        <end position="123"/>
    </location>
</feature>
<proteinExistence type="predicted"/>
<dbReference type="AlphaFoldDB" id="A0A5E4QP68"/>
<keyword evidence="4" id="KW-1185">Reference proteome</keyword>
<organism evidence="3 4">
    <name type="scientific">Leptidea sinapis</name>
    <dbReference type="NCBI Taxonomy" id="189913"/>
    <lineage>
        <taxon>Eukaryota</taxon>
        <taxon>Metazoa</taxon>
        <taxon>Ecdysozoa</taxon>
        <taxon>Arthropoda</taxon>
        <taxon>Hexapoda</taxon>
        <taxon>Insecta</taxon>
        <taxon>Pterygota</taxon>
        <taxon>Neoptera</taxon>
        <taxon>Endopterygota</taxon>
        <taxon>Lepidoptera</taxon>
        <taxon>Glossata</taxon>
        <taxon>Ditrysia</taxon>
        <taxon>Papilionoidea</taxon>
        <taxon>Pieridae</taxon>
        <taxon>Dismorphiinae</taxon>
        <taxon>Leptidea</taxon>
    </lineage>
</organism>
<dbReference type="GO" id="GO:0005886">
    <property type="term" value="C:plasma membrane"/>
    <property type="evidence" value="ECO:0007669"/>
    <property type="project" value="TreeGrafter"/>
</dbReference>
<evidence type="ECO:0000313" key="3">
    <source>
        <dbReference type="EMBL" id="VVC99794.1"/>
    </source>
</evidence>
<gene>
    <name evidence="3" type="ORF">LSINAPIS_LOCUS10584</name>
</gene>
<reference evidence="3 4" key="1">
    <citation type="submission" date="2017-07" db="EMBL/GenBank/DDBJ databases">
        <authorList>
            <person name="Talla V."/>
            <person name="Backstrom N."/>
        </authorList>
    </citation>
    <scope>NUCLEOTIDE SEQUENCE [LARGE SCALE GENOMIC DNA]</scope>
</reference>
<dbReference type="Proteomes" id="UP000324832">
    <property type="component" value="Unassembled WGS sequence"/>
</dbReference>
<dbReference type="PANTHER" id="PTHR12625">
    <property type="entry name" value="LIPOCALIN-1 INTERACTING MEMBRANE RECEPTOR LIMR"/>
    <property type="match status" value="1"/>
</dbReference>
<protein>
    <submittedName>
        <fullName evidence="3">Uncharacterized protein</fullName>
    </submittedName>
</protein>
<feature type="compositionally biased region" description="Basic and acidic residues" evidence="1">
    <location>
        <begin position="108"/>
        <end position="123"/>
    </location>
</feature>